<dbReference type="InterPro" id="IPR045146">
    <property type="entry name" value="SF3A1"/>
</dbReference>
<comment type="subcellular location">
    <subcellularLocation>
        <location evidence="1">Nucleus</location>
    </subcellularLocation>
</comment>
<keyword evidence="6" id="KW-0539">Nucleus</keyword>
<dbReference type="PROSITE" id="PS50128">
    <property type="entry name" value="SURP"/>
    <property type="match status" value="2"/>
</dbReference>
<dbReference type="STRING" id="698492.A0A0E9NLF6"/>
<dbReference type="GO" id="GO:0003723">
    <property type="term" value="F:RNA binding"/>
    <property type="evidence" value="ECO:0007669"/>
    <property type="project" value="InterPro"/>
</dbReference>
<evidence type="ECO:0000256" key="5">
    <source>
        <dbReference type="ARBA" id="ARBA00023187"/>
    </source>
</evidence>
<dbReference type="PANTHER" id="PTHR15316">
    <property type="entry name" value="SPLICEOSOME ASSOCIATED PROTEIN 114/SWAP SPLICING FACTOR-RELATED"/>
    <property type="match status" value="1"/>
</dbReference>
<evidence type="ECO:0000256" key="2">
    <source>
        <dbReference type="ARBA" id="ARBA00022664"/>
    </source>
</evidence>
<gene>
    <name evidence="9" type="ORF">G7K_4377-t1</name>
</gene>
<dbReference type="EMBL" id="BACD03000031">
    <property type="protein sequence ID" value="GAO50245.1"/>
    <property type="molecule type" value="Genomic_DNA"/>
</dbReference>
<name>A0A0E9NLF6_SAICN</name>
<dbReference type="Gene3D" id="1.10.10.790">
    <property type="entry name" value="Surp module"/>
    <property type="match status" value="2"/>
</dbReference>
<keyword evidence="3" id="KW-0747">Spliceosome</keyword>
<organism evidence="9 10">
    <name type="scientific">Saitoella complicata (strain BCRC 22490 / CBS 7301 / JCM 7358 / NBRC 10748 / NRRL Y-17804)</name>
    <dbReference type="NCBI Taxonomy" id="698492"/>
    <lineage>
        <taxon>Eukaryota</taxon>
        <taxon>Fungi</taxon>
        <taxon>Dikarya</taxon>
        <taxon>Ascomycota</taxon>
        <taxon>Taphrinomycotina</taxon>
        <taxon>Taphrinomycotina incertae sedis</taxon>
        <taxon>Saitoella</taxon>
    </lineage>
</organism>
<reference evidence="9 10" key="3">
    <citation type="journal article" date="2015" name="Genome Announc.">
        <title>Draft Genome Sequence of the Archiascomycetous Yeast Saitoella complicata.</title>
        <authorList>
            <person name="Yamauchi K."/>
            <person name="Kondo S."/>
            <person name="Hamamoto M."/>
            <person name="Takahashi Y."/>
            <person name="Ogura Y."/>
            <person name="Hayashi T."/>
            <person name="Nishida H."/>
        </authorList>
    </citation>
    <scope>NUCLEOTIDE SEQUENCE [LARGE SCALE GENOMIC DNA]</scope>
    <source>
        <strain evidence="9 10">NRRL Y-17804</strain>
    </source>
</reference>
<sequence>MSPTPPIPSPSNTALKKTQYPPGVILPPPDIRDIVEKTATYVARSGPAFESRIRDTEKHNSKFAFLNPADPYYPYYAHRLSEIQSGSTAGSGLNPDRESRLRTSAAAKDVEAKERQLDDAPEAPPAYKFSAKLPAISAQDLDILRLTAQFVARKGRGFQSSLANREARNFQFDFLRPNHSLHPYFLALVEQYTQILIPPTPHPTIELQKNVEDVYALLPRIQSRVNWSKHQASQQKRQAEEDEKERIAYAAVDWQDFVVVETVLFTDADENAELALPVSLNDLQSATLEEKARMRGETLAIEDVPVQEEEEEVAIPVPAPAVAEIDEEAQFIQQRMHQREQARLAHQTATTLPPNMKIRPSTHDPRTRTPHPSQIATQLCPRCNAPIPVDEMAEHMRIELLDPRWRAQRSVAESREVGTSNLYVEDVVRNVKRVMRGEEGEGTSPFPCKSHRLSPTCIVIRREGMKLLWGGATS</sequence>
<dbReference type="GO" id="GO:0045292">
    <property type="term" value="P:mRNA cis splicing, via spliceosome"/>
    <property type="evidence" value="ECO:0007669"/>
    <property type="project" value="InterPro"/>
</dbReference>
<dbReference type="SMART" id="SM00648">
    <property type="entry name" value="SWAP"/>
    <property type="match status" value="2"/>
</dbReference>
<feature type="domain" description="SURP motif" evidence="8">
    <location>
        <begin position="34"/>
        <end position="76"/>
    </location>
</feature>
<evidence type="ECO:0000256" key="4">
    <source>
        <dbReference type="ARBA" id="ARBA00022737"/>
    </source>
</evidence>
<dbReference type="GO" id="GO:0005686">
    <property type="term" value="C:U2 snRNP"/>
    <property type="evidence" value="ECO:0007669"/>
    <property type="project" value="TreeGrafter"/>
</dbReference>
<dbReference type="GO" id="GO:0071004">
    <property type="term" value="C:U2-type prespliceosome"/>
    <property type="evidence" value="ECO:0007669"/>
    <property type="project" value="TreeGrafter"/>
</dbReference>
<dbReference type="GO" id="GO:0071013">
    <property type="term" value="C:catalytic step 2 spliceosome"/>
    <property type="evidence" value="ECO:0007669"/>
    <property type="project" value="TreeGrafter"/>
</dbReference>
<dbReference type="InterPro" id="IPR035967">
    <property type="entry name" value="SWAP/Surp_sf"/>
</dbReference>
<dbReference type="Pfam" id="PF12230">
    <property type="entry name" value="PRP21_like_P"/>
    <property type="match status" value="1"/>
</dbReference>
<feature type="compositionally biased region" description="Basic and acidic residues" evidence="7">
    <location>
        <begin position="108"/>
        <end position="118"/>
    </location>
</feature>
<dbReference type="OMA" id="VKYQEQQ"/>
<dbReference type="AlphaFoldDB" id="A0A0E9NLF6"/>
<proteinExistence type="predicted"/>
<accession>A0A0E9NLF6</accession>
<keyword evidence="2" id="KW-0507">mRNA processing</keyword>
<evidence type="ECO:0000313" key="9">
    <source>
        <dbReference type="EMBL" id="GAO50245.1"/>
    </source>
</evidence>
<dbReference type="InterPro" id="IPR022030">
    <property type="entry name" value="SF3A1_dom"/>
</dbReference>
<evidence type="ECO:0000256" key="7">
    <source>
        <dbReference type="SAM" id="MobiDB-lite"/>
    </source>
</evidence>
<evidence type="ECO:0000256" key="1">
    <source>
        <dbReference type="ARBA" id="ARBA00004123"/>
    </source>
</evidence>
<reference evidence="9 10" key="2">
    <citation type="journal article" date="2014" name="J. Gen. Appl. Microbiol.">
        <title>The early diverging ascomycetous budding yeast Saitoella complicata has three histone deacetylases belonging to the Clr6, Hos2, and Rpd3 lineages.</title>
        <authorList>
            <person name="Nishida H."/>
            <person name="Matsumoto T."/>
            <person name="Kondo S."/>
            <person name="Hamamoto M."/>
            <person name="Yoshikawa H."/>
        </authorList>
    </citation>
    <scope>NUCLEOTIDE SEQUENCE [LARGE SCALE GENOMIC DNA]</scope>
    <source>
        <strain evidence="9 10">NRRL Y-17804</strain>
    </source>
</reference>
<keyword evidence="4" id="KW-0677">Repeat</keyword>
<dbReference type="PANTHER" id="PTHR15316:SF1">
    <property type="entry name" value="SPLICING FACTOR 3A SUBUNIT 1"/>
    <property type="match status" value="1"/>
</dbReference>
<feature type="region of interest" description="Disordered" evidence="7">
    <location>
        <begin position="1"/>
        <end position="29"/>
    </location>
</feature>
<dbReference type="GO" id="GO:0000381">
    <property type="term" value="P:regulation of alternative mRNA splicing, via spliceosome"/>
    <property type="evidence" value="ECO:0007669"/>
    <property type="project" value="TreeGrafter"/>
</dbReference>
<dbReference type="Proteomes" id="UP000033140">
    <property type="component" value="Unassembled WGS sequence"/>
</dbReference>
<dbReference type="Pfam" id="PF01805">
    <property type="entry name" value="Surp"/>
    <property type="match status" value="2"/>
</dbReference>
<keyword evidence="10" id="KW-1185">Reference proteome</keyword>
<evidence type="ECO:0000256" key="3">
    <source>
        <dbReference type="ARBA" id="ARBA00022728"/>
    </source>
</evidence>
<evidence type="ECO:0000259" key="8">
    <source>
        <dbReference type="PROSITE" id="PS50128"/>
    </source>
</evidence>
<evidence type="ECO:0000256" key="6">
    <source>
        <dbReference type="ARBA" id="ARBA00023242"/>
    </source>
</evidence>
<dbReference type="FunFam" id="1.10.10.790:FF:000002">
    <property type="entry name" value="Splicing factor 3A subunit 1"/>
    <property type="match status" value="1"/>
</dbReference>
<protein>
    <recommendedName>
        <fullName evidence="8">SURP motif domain-containing protein</fullName>
    </recommendedName>
</protein>
<feature type="region of interest" description="Disordered" evidence="7">
    <location>
        <begin position="353"/>
        <end position="374"/>
    </location>
</feature>
<evidence type="ECO:0000313" key="10">
    <source>
        <dbReference type="Proteomes" id="UP000033140"/>
    </source>
</evidence>
<feature type="domain" description="SURP motif" evidence="8">
    <location>
        <begin position="143"/>
        <end position="185"/>
    </location>
</feature>
<dbReference type="FunFam" id="1.10.10.790:FF:000001">
    <property type="entry name" value="Splicing factor 3a, subunit 1"/>
    <property type="match status" value="1"/>
</dbReference>
<dbReference type="SUPFAM" id="SSF109905">
    <property type="entry name" value="Surp module (SWAP domain)"/>
    <property type="match status" value="2"/>
</dbReference>
<dbReference type="InterPro" id="IPR000061">
    <property type="entry name" value="Surp"/>
</dbReference>
<keyword evidence="5" id="KW-0508">mRNA splicing</keyword>
<reference evidence="9 10" key="1">
    <citation type="journal article" date="2011" name="J. Gen. Appl. Microbiol.">
        <title>Draft genome sequencing of the enigmatic yeast Saitoella complicata.</title>
        <authorList>
            <person name="Nishida H."/>
            <person name="Hamamoto M."/>
            <person name="Sugiyama J."/>
        </authorList>
    </citation>
    <scope>NUCLEOTIDE SEQUENCE [LARGE SCALE GENOMIC DNA]</scope>
    <source>
        <strain evidence="9 10">NRRL Y-17804</strain>
    </source>
</reference>
<feature type="region of interest" description="Disordered" evidence="7">
    <location>
        <begin position="85"/>
        <end position="124"/>
    </location>
</feature>
<comment type="caution">
    <text evidence="9">The sequence shown here is derived from an EMBL/GenBank/DDBJ whole genome shotgun (WGS) entry which is preliminary data.</text>
</comment>